<dbReference type="EMBL" id="LXQA010036667">
    <property type="protein sequence ID" value="MCH98083.1"/>
    <property type="molecule type" value="Genomic_DNA"/>
</dbReference>
<dbReference type="AlphaFoldDB" id="A0A392NFG0"/>
<evidence type="ECO:0000313" key="1">
    <source>
        <dbReference type="EMBL" id="MCH98083.1"/>
    </source>
</evidence>
<feature type="non-terminal residue" evidence="1">
    <location>
        <position position="70"/>
    </location>
</feature>
<dbReference type="Proteomes" id="UP000265520">
    <property type="component" value="Unassembled WGS sequence"/>
</dbReference>
<reference evidence="1 2" key="1">
    <citation type="journal article" date="2018" name="Front. Plant Sci.">
        <title>Red Clover (Trifolium pratense) and Zigzag Clover (T. medium) - A Picture of Genomic Similarities and Differences.</title>
        <authorList>
            <person name="Dluhosova J."/>
            <person name="Istvanek J."/>
            <person name="Nedelnik J."/>
            <person name="Repkova J."/>
        </authorList>
    </citation>
    <scope>NUCLEOTIDE SEQUENCE [LARGE SCALE GENOMIC DNA]</scope>
    <source>
        <strain evidence="2">cv. 10/8</strain>
        <tissue evidence="1">Leaf</tissue>
    </source>
</reference>
<dbReference type="GO" id="GO:0009640">
    <property type="term" value="P:photomorphogenesis"/>
    <property type="evidence" value="ECO:0007669"/>
    <property type="project" value="InterPro"/>
</dbReference>
<evidence type="ECO:0000313" key="2">
    <source>
        <dbReference type="Proteomes" id="UP000265520"/>
    </source>
</evidence>
<comment type="caution">
    <text evidence="1">The sequence shown here is derived from an EMBL/GenBank/DDBJ whole genome shotgun (WGS) entry which is preliminary data.</text>
</comment>
<keyword evidence="2" id="KW-1185">Reference proteome</keyword>
<name>A0A392NFG0_9FABA</name>
<protein>
    <submittedName>
        <fullName evidence="1">Protein SPA1-RELATED 2-like</fullName>
    </submittedName>
</protein>
<sequence>MSDLHHRILPPAFLSENPKEAGFCLWLLHPEPSSRPTTGCLVLPVGLGVETESPTLNSVYKWAEPPPYKL</sequence>
<proteinExistence type="predicted"/>
<dbReference type="InterPro" id="IPR044630">
    <property type="entry name" value="SPA1/2/3/4"/>
</dbReference>
<dbReference type="PANTHER" id="PTHR44218">
    <property type="entry name" value="PROTEIN SPA1-RELATED 2"/>
    <property type="match status" value="1"/>
</dbReference>
<dbReference type="PANTHER" id="PTHR44218:SF15">
    <property type="entry name" value="PROTEIN SPA1-RELATED 2"/>
    <property type="match status" value="1"/>
</dbReference>
<accession>A0A392NFG0</accession>
<gene>
    <name evidence="1" type="ORF">A2U01_0019082</name>
</gene>
<organism evidence="1 2">
    <name type="scientific">Trifolium medium</name>
    <dbReference type="NCBI Taxonomy" id="97028"/>
    <lineage>
        <taxon>Eukaryota</taxon>
        <taxon>Viridiplantae</taxon>
        <taxon>Streptophyta</taxon>
        <taxon>Embryophyta</taxon>
        <taxon>Tracheophyta</taxon>
        <taxon>Spermatophyta</taxon>
        <taxon>Magnoliopsida</taxon>
        <taxon>eudicotyledons</taxon>
        <taxon>Gunneridae</taxon>
        <taxon>Pentapetalae</taxon>
        <taxon>rosids</taxon>
        <taxon>fabids</taxon>
        <taxon>Fabales</taxon>
        <taxon>Fabaceae</taxon>
        <taxon>Papilionoideae</taxon>
        <taxon>50 kb inversion clade</taxon>
        <taxon>NPAAA clade</taxon>
        <taxon>Hologalegina</taxon>
        <taxon>IRL clade</taxon>
        <taxon>Trifolieae</taxon>
        <taxon>Trifolium</taxon>
    </lineage>
</organism>